<dbReference type="EMBL" id="RHJS01000002">
    <property type="protein sequence ID" value="RRK35394.1"/>
    <property type="molecule type" value="Genomic_DNA"/>
</dbReference>
<feature type="compositionally biased region" description="Basic and acidic residues" evidence="1">
    <location>
        <begin position="1234"/>
        <end position="1276"/>
    </location>
</feature>
<sequence>MKRSGRKLLGILLSASIIATAVFPMQGMAVEKIDHVVEQEAQTEENATQEETTETTVPNDITQAEETIEPTVEPPAKETDDSTIIPPPETDDSATEPPMTETDDSAIEPPAKETDDSAIEPPAKEMDDFEIEPPTKETDEPSTTPATKETDEPSIMPFSYDINMPVIESFEFEENGRELTKKDTLHFKLSAYDADRVIKNIRVVIRRKNSSFTNSVTFHQSEGAENLYEGTYNCSHLKGYEGNYYVDKIQLEDETNNYVDWPVMEDGKYRYTFKFKDTGTFTLSDYKLEKNSSNTDGMLREGDTVTLTAQVKCEDIEMGSAQFRIKTVNSPSYSEYIYMEYNAETKTLTGTYTVQETTYPSEWTIDRIYIYSERQDFFFDPGQDESGKNLKFTVVNDKYDREKPVIKSITIDKNGQTVKAGEKVSVKVKVEEKNPSSSMNIKFTPQASGVSYLNCYLYLNSNTMEYTGTINITQNSYPTKWELTYLSLSDENRNITTLSDFKPDWNTTRPWYYTVDPEGYLDDTKPPVIESIAIDKNGQMLHPGDTVTLTVKVDEEHPSSRANAYFYPQVSNVSSNESMSLHYNADTKEYIGSISITNNTYPCEWMLTSLSVSDLKGNSTSLDKFKPDWRETCPWYYRVETDETYREDVKDATFSIQGYVRGETGAYSYGPIVENKTIKVGRRDSIKGLKLCPPLPAEGINVKYREENTGMEIGEDTELFFGNTSNPSYDFRAVYDKICVNAVLTYVSKDKGMTMAIVPQFVDQDATYGEMLASFVPPEDADKDLLSGYELDGGDENTQVEDMGYVGIKARYENCLVAWNIKYLDENGNEASKIVSKTYEKGTTIRDALADLEVPAVPEGIEFEKWALPGIDGSELIFHEMTNLDVTAVYKGKTTAEVSYTYRGEEGKLVSGSRLIALDGENLTYNAALTEVKKALNDLNHLKDLVLSDWVGIAAGTDIARYKKMNIQAKYANCVVILKYPKDVFEYVVVEKDSDFTLPVENETYMDILWEGFEQGQTVKITGDKEFIVADAKHKDGATEEPSGEKLSEEEIQKIVSDIEQNGSGETVHVEMGKATVVPKEILEAIKGKEVNIVLDMGAYSWSISGDEVAAADLKDIDLEVIVDTDGIPPAIVDSLAGGNPATQITLTHNGEFGFRADLTVNLGAEHSGSTGKLYYYDSSGKMIYMDAGEIGEDGNISLSFSHASEYVVVFEKAPLDQDDETDSGNKGEGTLAPDRDEKKDTVSNGGDEKKGSDTSGSDEKKEIDFSKRKSPKTGE</sequence>
<keyword evidence="4" id="KW-1185">Reference proteome</keyword>
<evidence type="ECO:0000313" key="4">
    <source>
        <dbReference type="Proteomes" id="UP000274920"/>
    </source>
</evidence>
<protein>
    <recommendedName>
        <fullName evidence="5">Bacterial repeat domain-containing protein</fullName>
    </recommendedName>
</protein>
<dbReference type="Proteomes" id="UP000274920">
    <property type="component" value="Unassembled WGS sequence"/>
</dbReference>
<feature type="compositionally biased region" description="Acidic residues" evidence="1">
    <location>
        <begin position="41"/>
        <end position="53"/>
    </location>
</feature>
<dbReference type="AlphaFoldDB" id="A0A3R8L5D8"/>
<feature type="chain" id="PRO_5039430278" description="Bacterial repeat domain-containing protein" evidence="2">
    <location>
        <begin position="22"/>
        <end position="1276"/>
    </location>
</feature>
<feature type="region of interest" description="Disordered" evidence="1">
    <location>
        <begin position="40"/>
        <end position="155"/>
    </location>
</feature>
<evidence type="ECO:0008006" key="5">
    <source>
        <dbReference type="Google" id="ProtNLM"/>
    </source>
</evidence>
<organism evidence="3 4">
    <name type="scientific">Schaedlerella arabinosiphila</name>
    <dbReference type="NCBI Taxonomy" id="2044587"/>
    <lineage>
        <taxon>Bacteria</taxon>
        <taxon>Bacillati</taxon>
        <taxon>Bacillota</taxon>
        <taxon>Clostridia</taxon>
        <taxon>Lachnospirales</taxon>
        <taxon>Lachnospiraceae</taxon>
        <taxon>Schaedlerella</taxon>
    </lineage>
</organism>
<proteinExistence type="predicted"/>
<name>A0A3R8L5D8_9FIRM</name>
<feature type="signal peptide" evidence="2">
    <location>
        <begin position="1"/>
        <end position="21"/>
    </location>
</feature>
<feature type="region of interest" description="Disordered" evidence="1">
    <location>
        <begin position="1215"/>
        <end position="1276"/>
    </location>
</feature>
<accession>A0A3R8L5D8</accession>
<evidence type="ECO:0000313" key="3">
    <source>
        <dbReference type="EMBL" id="RRK35394.1"/>
    </source>
</evidence>
<gene>
    <name evidence="3" type="ORF">EBB54_16935</name>
</gene>
<keyword evidence="2" id="KW-0732">Signal</keyword>
<evidence type="ECO:0000256" key="1">
    <source>
        <dbReference type="SAM" id="MobiDB-lite"/>
    </source>
</evidence>
<evidence type="ECO:0000256" key="2">
    <source>
        <dbReference type="SAM" id="SignalP"/>
    </source>
</evidence>
<reference evidence="3" key="1">
    <citation type="submission" date="2018-10" db="EMBL/GenBank/DDBJ databases">
        <title>Schaedlerella arabinophila gen. nov. sp. nov., isolated from the mouse intestinal tract and comparative analysis with the genome of the closely related altered Schaedler flora strain ASF502.</title>
        <authorList>
            <person name="Miyake S."/>
            <person name="Soh M."/>
            <person name="Seedorf H."/>
        </authorList>
    </citation>
    <scope>NUCLEOTIDE SEQUENCE [LARGE SCALE GENOMIC DNA]</scope>
    <source>
        <strain evidence="3">DSM 106076</strain>
    </source>
</reference>
<comment type="caution">
    <text evidence="3">The sequence shown here is derived from an EMBL/GenBank/DDBJ whole genome shotgun (WGS) entry which is preliminary data.</text>
</comment>